<feature type="transmembrane region" description="Helical" evidence="1">
    <location>
        <begin position="12"/>
        <end position="34"/>
    </location>
</feature>
<dbReference type="EMBL" id="MLYV02001298">
    <property type="protein sequence ID" value="PSR70990.1"/>
    <property type="molecule type" value="Genomic_DNA"/>
</dbReference>
<proteinExistence type="predicted"/>
<dbReference type="STRING" id="98765.A0A2R6NF31"/>
<name>A0A2R6NF31_9APHY</name>
<keyword evidence="1" id="KW-1133">Transmembrane helix</keyword>
<evidence type="ECO:0000256" key="1">
    <source>
        <dbReference type="SAM" id="Phobius"/>
    </source>
</evidence>
<dbReference type="Proteomes" id="UP000186601">
    <property type="component" value="Unassembled WGS sequence"/>
</dbReference>
<accession>A0A2R6NF31</accession>
<dbReference type="AlphaFoldDB" id="A0A2R6NF31"/>
<protein>
    <submittedName>
        <fullName evidence="2">Uncharacterized protein</fullName>
    </submittedName>
</protein>
<sequence length="97" mass="11041">MRSKTLSPWVAGWLFMNPIPFLLHLPAVTYNFVYQTPKTANEQWKLWYFASWGPDIARSLLIAPQHISLETEYSVGLALPPAFIIHVSGLRVVYPVA</sequence>
<evidence type="ECO:0000313" key="3">
    <source>
        <dbReference type="Proteomes" id="UP000186601"/>
    </source>
</evidence>
<organism evidence="2 3">
    <name type="scientific">Hermanssonia centrifuga</name>
    <dbReference type="NCBI Taxonomy" id="98765"/>
    <lineage>
        <taxon>Eukaryota</taxon>
        <taxon>Fungi</taxon>
        <taxon>Dikarya</taxon>
        <taxon>Basidiomycota</taxon>
        <taxon>Agaricomycotina</taxon>
        <taxon>Agaricomycetes</taxon>
        <taxon>Polyporales</taxon>
        <taxon>Meruliaceae</taxon>
        <taxon>Hermanssonia</taxon>
    </lineage>
</organism>
<evidence type="ECO:0000313" key="2">
    <source>
        <dbReference type="EMBL" id="PSR70990.1"/>
    </source>
</evidence>
<keyword evidence="1" id="KW-0472">Membrane</keyword>
<gene>
    <name evidence="2" type="ORF">PHLCEN_2v13133</name>
</gene>
<reference evidence="2 3" key="1">
    <citation type="submission" date="2018-02" db="EMBL/GenBank/DDBJ databases">
        <title>Genome sequence of the basidiomycete white-rot fungus Phlebia centrifuga.</title>
        <authorList>
            <person name="Granchi Z."/>
            <person name="Peng M."/>
            <person name="de Vries R.P."/>
            <person name="Hilden K."/>
            <person name="Makela M.R."/>
            <person name="Grigoriev I."/>
            <person name="Riley R."/>
        </authorList>
    </citation>
    <scope>NUCLEOTIDE SEQUENCE [LARGE SCALE GENOMIC DNA]</scope>
    <source>
        <strain evidence="2 3">FBCC195</strain>
    </source>
</reference>
<dbReference type="OrthoDB" id="6431331at2759"/>
<keyword evidence="3" id="KW-1185">Reference proteome</keyword>
<comment type="caution">
    <text evidence="2">The sequence shown here is derived from an EMBL/GenBank/DDBJ whole genome shotgun (WGS) entry which is preliminary data.</text>
</comment>
<keyword evidence="1" id="KW-0812">Transmembrane</keyword>